<dbReference type="STRING" id="282301.A0A267HAD1"/>
<name>A0A267HAD1_9PLAT</name>
<protein>
    <recommendedName>
        <fullName evidence="7">THAP-type domain-containing protein</fullName>
    </recommendedName>
</protein>
<dbReference type="Pfam" id="PF05485">
    <property type="entry name" value="THAP"/>
    <property type="match status" value="1"/>
</dbReference>
<dbReference type="InterPro" id="IPR006612">
    <property type="entry name" value="THAP_Znf"/>
</dbReference>
<accession>A0A267HAD1</accession>
<feature type="compositionally biased region" description="Low complexity" evidence="6">
    <location>
        <begin position="123"/>
        <end position="137"/>
    </location>
</feature>
<dbReference type="PANTHER" id="PTHR46927:SF3">
    <property type="entry name" value="THAP-TYPE DOMAIN-CONTAINING PROTEIN"/>
    <property type="match status" value="1"/>
</dbReference>
<evidence type="ECO:0000256" key="2">
    <source>
        <dbReference type="ARBA" id="ARBA00022771"/>
    </source>
</evidence>
<sequence>MPCKCTVAGCKSGYDSHVTPASVSFHKFPTDQGVLAQWLQQMSREPTYQPGKQTRVCSLHFLESDFVTESQDTNARRKRKKSGYTHEPVILSNRRLKREAVPTQFGNVGGAKASQAKLKSKCKSTSTSPTKSNSTIKKSAKKCKKVKPLPLRRRQPNAITESVFQEHMELFNASSIDKFGDLVQKFEDRLKSSKPAGFATLLTDSSFNIMQILVGPPPSVQNSIVVSRQLEVTVYRGPERLLPSEYQHIVPADELLNSVEQLNDLMTFVKSHD</sequence>
<evidence type="ECO:0000256" key="3">
    <source>
        <dbReference type="ARBA" id="ARBA00022833"/>
    </source>
</evidence>
<evidence type="ECO:0000256" key="1">
    <source>
        <dbReference type="ARBA" id="ARBA00022723"/>
    </source>
</evidence>
<dbReference type="SUPFAM" id="SSF57716">
    <property type="entry name" value="Glucocorticoid receptor-like (DNA-binding domain)"/>
    <property type="match status" value="1"/>
</dbReference>
<dbReference type="Proteomes" id="UP000215902">
    <property type="component" value="Unassembled WGS sequence"/>
</dbReference>
<dbReference type="Gene3D" id="6.20.210.20">
    <property type="entry name" value="THAP domain"/>
    <property type="match status" value="1"/>
</dbReference>
<feature type="region of interest" description="Disordered" evidence="6">
    <location>
        <begin position="119"/>
        <end position="140"/>
    </location>
</feature>
<evidence type="ECO:0000256" key="6">
    <source>
        <dbReference type="SAM" id="MobiDB-lite"/>
    </source>
</evidence>
<dbReference type="InterPro" id="IPR052224">
    <property type="entry name" value="THAP_domain_protein"/>
</dbReference>
<reference evidence="8 9" key="1">
    <citation type="submission" date="2017-06" db="EMBL/GenBank/DDBJ databases">
        <title>A platform for efficient transgenesis in Macrostomum lignano, a flatworm model organism for stem cell research.</title>
        <authorList>
            <person name="Berezikov E."/>
        </authorList>
    </citation>
    <scope>NUCLEOTIDE SEQUENCE [LARGE SCALE GENOMIC DNA]</scope>
    <source>
        <strain evidence="8">DV1</strain>
        <tissue evidence="8">Whole organism</tissue>
    </source>
</reference>
<dbReference type="GO" id="GO:0003677">
    <property type="term" value="F:DNA binding"/>
    <property type="evidence" value="ECO:0007669"/>
    <property type="project" value="UniProtKB-UniRule"/>
</dbReference>
<dbReference type="OrthoDB" id="5990390at2759"/>
<dbReference type="PROSITE" id="PS50950">
    <property type="entry name" value="ZF_THAP"/>
    <property type="match status" value="1"/>
</dbReference>
<evidence type="ECO:0000259" key="7">
    <source>
        <dbReference type="PROSITE" id="PS50950"/>
    </source>
</evidence>
<dbReference type="SMART" id="SM00980">
    <property type="entry name" value="THAP"/>
    <property type="match status" value="1"/>
</dbReference>
<dbReference type="InterPro" id="IPR038441">
    <property type="entry name" value="THAP_Znf_sf"/>
</dbReference>
<keyword evidence="9" id="KW-1185">Reference proteome</keyword>
<dbReference type="AlphaFoldDB" id="A0A267HAD1"/>
<evidence type="ECO:0000256" key="4">
    <source>
        <dbReference type="ARBA" id="ARBA00023125"/>
    </source>
</evidence>
<evidence type="ECO:0000313" key="9">
    <source>
        <dbReference type="Proteomes" id="UP000215902"/>
    </source>
</evidence>
<organism evidence="8 9">
    <name type="scientific">Macrostomum lignano</name>
    <dbReference type="NCBI Taxonomy" id="282301"/>
    <lineage>
        <taxon>Eukaryota</taxon>
        <taxon>Metazoa</taxon>
        <taxon>Spiralia</taxon>
        <taxon>Lophotrochozoa</taxon>
        <taxon>Platyhelminthes</taxon>
        <taxon>Rhabditophora</taxon>
        <taxon>Macrostomorpha</taxon>
        <taxon>Macrostomida</taxon>
        <taxon>Macrostomidae</taxon>
        <taxon>Macrostomum</taxon>
    </lineage>
</organism>
<keyword evidence="1" id="KW-0479">Metal-binding</keyword>
<dbReference type="EMBL" id="NIVC01000010">
    <property type="protein sequence ID" value="PAA94457.1"/>
    <property type="molecule type" value="Genomic_DNA"/>
</dbReference>
<dbReference type="GO" id="GO:0008270">
    <property type="term" value="F:zinc ion binding"/>
    <property type="evidence" value="ECO:0007669"/>
    <property type="project" value="UniProtKB-KW"/>
</dbReference>
<comment type="caution">
    <text evidence="8">The sequence shown here is derived from an EMBL/GenBank/DDBJ whole genome shotgun (WGS) entry which is preliminary data.</text>
</comment>
<evidence type="ECO:0000313" key="8">
    <source>
        <dbReference type="EMBL" id="PAA94457.1"/>
    </source>
</evidence>
<evidence type="ECO:0000256" key="5">
    <source>
        <dbReference type="PROSITE-ProRule" id="PRU00309"/>
    </source>
</evidence>
<feature type="domain" description="THAP-type" evidence="7">
    <location>
        <begin position="1"/>
        <end position="105"/>
    </location>
</feature>
<keyword evidence="4 5" id="KW-0238">DNA-binding</keyword>
<dbReference type="PANTHER" id="PTHR46927">
    <property type="entry name" value="AGAP005574-PA"/>
    <property type="match status" value="1"/>
</dbReference>
<keyword evidence="2 5" id="KW-0863">Zinc-finger</keyword>
<dbReference type="SMART" id="SM00692">
    <property type="entry name" value="DM3"/>
    <property type="match status" value="1"/>
</dbReference>
<gene>
    <name evidence="8" type="ORF">BOX15_Mlig019713g1</name>
</gene>
<proteinExistence type="predicted"/>
<keyword evidence="3" id="KW-0862">Zinc</keyword>